<accession>A0A391P0E1</accession>
<dbReference type="UniPathway" id="UPA00148"/>
<dbReference type="PANTHER" id="PTHR37477:SF1">
    <property type="entry name" value="COBALT-PRECORRIN-5A HYDROLASE"/>
    <property type="match status" value="1"/>
</dbReference>
<name>A0A391P0E1_9FIRM</name>
<protein>
    <recommendedName>
        <fullName evidence="5">Precorrin-6A reductase</fullName>
    </recommendedName>
</protein>
<dbReference type="GO" id="GO:0009236">
    <property type="term" value="P:cobalamin biosynthetic process"/>
    <property type="evidence" value="ECO:0007669"/>
    <property type="project" value="UniProtKB-UniPathway"/>
</dbReference>
<dbReference type="Gene3D" id="3.40.50.11220">
    <property type="match status" value="1"/>
</dbReference>
<dbReference type="InterPro" id="IPR038029">
    <property type="entry name" value="GbiG_N_sf"/>
</dbReference>
<proteinExistence type="predicted"/>
<dbReference type="InterPro" id="IPR002750">
    <property type="entry name" value="CobE/GbiG_C"/>
</dbReference>
<dbReference type="InterPro" id="IPR021744">
    <property type="entry name" value="CbiG_N"/>
</dbReference>
<dbReference type="InterPro" id="IPR052553">
    <property type="entry name" value="CbiG_hydrolase"/>
</dbReference>
<dbReference type="Pfam" id="PF11760">
    <property type="entry name" value="CbiG_N"/>
    <property type="match status" value="1"/>
</dbReference>
<dbReference type="NCBIfam" id="TIGR00715">
    <property type="entry name" value="precor6x_red"/>
    <property type="match status" value="1"/>
</dbReference>
<evidence type="ECO:0000259" key="1">
    <source>
        <dbReference type="Pfam" id="PF01890"/>
    </source>
</evidence>
<dbReference type="InterPro" id="IPR003723">
    <property type="entry name" value="Precorrin-6x_reduct"/>
</dbReference>
<evidence type="ECO:0000259" key="2">
    <source>
        <dbReference type="Pfam" id="PF11760"/>
    </source>
</evidence>
<dbReference type="AlphaFoldDB" id="A0A391P0E1"/>
<dbReference type="PANTHER" id="PTHR37477">
    <property type="entry name" value="COBALT-PRECORRIN-5A HYDROLASE"/>
    <property type="match status" value="1"/>
</dbReference>
<organism evidence="3 4">
    <name type="scientific">Mediterraneibacter butyricigenes</name>
    <dbReference type="NCBI Taxonomy" id="2316025"/>
    <lineage>
        <taxon>Bacteria</taxon>
        <taxon>Bacillati</taxon>
        <taxon>Bacillota</taxon>
        <taxon>Clostridia</taxon>
        <taxon>Lachnospirales</taxon>
        <taxon>Lachnospiraceae</taxon>
        <taxon>Mediterraneibacter</taxon>
    </lineage>
</organism>
<evidence type="ECO:0008006" key="5">
    <source>
        <dbReference type="Google" id="ProtNLM"/>
    </source>
</evidence>
<dbReference type="PROSITE" id="PS51014">
    <property type="entry name" value="COBK_CBIJ"/>
    <property type="match status" value="1"/>
</dbReference>
<dbReference type="Proteomes" id="UP000265643">
    <property type="component" value="Unassembled WGS sequence"/>
</dbReference>
<dbReference type="SUPFAM" id="SSF159664">
    <property type="entry name" value="CobE/GbiG C-terminal domain-like"/>
    <property type="match status" value="1"/>
</dbReference>
<evidence type="ECO:0000313" key="4">
    <source>
        <dbReference type="Proteomes" id="UP000265643"/>
    </source>
</evidence>
<dbReference type="SUPFAM" id="SSF159672">
    <property type="entry name" value="CbiG N-terminal domain-like"/>
    <property type="match status" value="1"/>
</dbReference>
<reference evidence="4" key="1">
    <citation type="submission" date="2018-09" db="EMBL/GenBank/DDBJ databases">
        <title>Draft Genome Sequence of Mediterraneibacter sp. KCTC 15684.</title>
        <authorList>
            <person name="Kim J.S."/>
            <person name="Han K.I."/>
            <person name="Suh M.K."/>
            <person name="Lee K.C."/>
            <person name="Eom M.K."/>
            <person name="Lee J.H."/>
            <person name="Park S.H."/>
            <person name="Kang S.W."/>
            <person name="Park J.E."/>
            <person name="Oh B.S."/>
            <person name="Yu S.Y."/>
            <person name="Choi S.H."/>
            <person name="Lee D.H."/>
            <person name="Yoon H."/>
            <person name="Kim B."/>
            <person name="Yang S.J."/>
            <person name="Lee J.S."/>
        </authorList>
    </citation>
    <scope>NUCLEOTIDE SEQUENCE [LARGE SCALE GENOMIC DNA]</scope>
    <source>
        <strain evidence="4">KCTC 15684</strain>
    </source>
</reference>
<dbReference type="RefSeq" id="WP_119298108.1">
    <property type="nucleotide sequence ID" value="NZ_BHGK01000001.1"/>
</dbReference>
<feature type="domain" description="CobE/GbiG C-terminal" evidence="1">
    <location>
        <begin position="200"/>
        <end position="317"/>
    </location>
</feature>
<comment type="caution">
    <text evidence="3">The sequence shown here is derived from an EMBL/GenBank/DDBJ whole genome shotgun (WGS) entry which is preliminary data.</text>
</comment>
<feature type="domain" description="Cobalamin synthesis G N-terminal" evidence="2">
    <location>
        <begin position="65"/>
        <end position="134"/>
    </location>
</feature>
<dbReference type="EMBL" id="BHGK01000001">
    <property type="protein sequence ID" value="GCA67364.1"/>
    <property type="molecule type" value="Genomic_DNA"/>
</dbReference>
<keyword evidence="4" id="KW-1185">Reference proteome</keyword>
<gene>
    <name evidence="3" type="ORF">KGMB01110_18000</name>
</gene>
<dbReference type="Pfam" id="PF02571">
    <property type="entry name" value="CbiJ"/>
    <property type="match status" value="1"/>
</dbReference>
<dbReference type="InterPro" id="IPR036518">
    <property type="entry name" value="CobE/GbiG_C_sf"/>
</dbReference>
<dbReference type="Pfam" id="PF01890">
    <property type="entry name" value="CbiG_C"/>
    <property type="match status" value="1"/>
</dbReference>
<sequence length="605" mass="67127">MKKWMIFSFTEKGSEWNKTLLDWRISLGDSCKGYTVSRYAKKYGLAELPADWKDEIGKGWGETIYMFIGATGIAIRAVAPFVKDKFKDSPVLSIDEKGQFILPLLSGHIGGAVELAKEIGKYISAQPVITTATDVENVFAVDVYAKKKGLCLDDREKAREISAMALDGTLDLKTQVKEVDTFPPMELREKDCIYLAPKNIYVGIGCKKGILGEHLRKMLHKVLDRLDLKEVQICEIGSIDLKAEEPGILELKRELGVPFRTFSAGELSRVETVSQGSDFVKKVTGVDNVCERAAKLLCPNGDMLQPKMAMEGCTFAIVQDSKPAGSKTAAKAQKFEGLKEEEKTTFIKILIFSGTTEGRELVEFLADYPVQVYASVATDYGKECMKPQENLTVLTGRMDEPDICDFLKKVHPDLVIDATHPFARVVTENIKAACAETKMDYLRCMRDGGENKHTEKPKSESFIVGSVQEAADFLAQTKGKILITTGSKELACYQSIPDYKERCYARVLSTEQAVKDSHRLGFEGAHLIAMQGPFSVEMNVATLKLTQAEWFVTKESGKNGGYEEKVRAAQDAGVHLVVVGRPEETGESLEQVKEILKDRFGDVER</sequence>
<evidence type="ECO:0000313" key="3">
    <source>
        <dbReference type="EMBL" id="GCA67364.1"/>
    </source>
</evidence>
<dbReference type="Gene3D" id="3.30.420.180">
    <property type="entry name" value="CobE/GbiG C-terminal domain"/>
    <property type="match status" value="1"/>
</dbReference>
<dbReference type="GO" id="GO:0016994">
    <property type="term" value="F:precorrin-6A reductase activity"/>
    <property type="evidence" value="ECO:0007669"/>
    <property type="project" value="InterPro"/>
</dbReference>